<dbReference type="Proteomes" id="UP000042527">
    <property type="component" value="Unassembled WGS sequence"/>
</dbReference>
<evidence type="ECO:0000313" key="1">
    <source>
        <dbReference type="EMBL" id="CEM61591.1"/>
    </source>
</evidence>
<organism evidence="1 2">
    <name type="scientific">Treponema phagedenis</name>
    <dbReference type="NCBI Taxonomy" id="162"/>
    <lineage>
        <taxon>Bacteria</taxon>
        <taxon>Pseudomonadati</taxon>
        <taxon>Spirochaetota</taxon>
        <taxon>Spirochaetia</taxon>
        <taxon>Spirochaetales</taxon>
        <taxon>Treponemataceae</taxon>
        <taxon>Treponema</taxon>
    </lineage>
</organism>
<dbReference type="AlphaFoldDB" id="A0A0B7GY80"/>
<gene>
    <name evidence="1" type="ORF">TPHV1_20128</name>
</gene>
<dbReference type="EMBL" id="CDNC01000012">
    <property type="protein sequence ID" value="CEM61591.1"/>
    <property type="molecule type" value="Genomic_DNA"/>
</dbReference>
<proteinExistence type="predicted"/>
<sequence>MIYIDQNMRKSVLVKDSMNVKNKGFSMCKTHQKALFKGTT</sequence>
<keyword evidence="2" id="KW-1185">Reference proteome</keyword>
<protein>
    <submittedName>
        <fullName evidence="1">Uncharacterized protein</fullName>
    </submittedName>
</protein>
<evidence type="ECO:0000313" key="2">
    <source>
        <dbReference type="Proteomes" id="UP000042527"/>
    </source>
</evidence>
<reference evidence="2" key="1">
    <citation type="submission" date="2015-01" db="EMBL/GenBank/DDBJ databases">
        <authorList>
            <person name="Manzoor Shahid"/>
            <person name="Zubair Saima"/>
        </authorList>
    </citation>
    <scope>NUCLEOTIDE SEQUENCE [LARGE SCALE GENOMIC DNA]</scope>
    <source>
        <strain evidence="2">V1</strain>
    </source>
</reference>
<name>A0A0B7GY80_TREPH</name>
<accession>A0A0B7GY80</accession>